<keyword evidence="4" id="KW-1185">Reference proteome</keyword>
<evidence type="ECO:0000313" key="3">
    <source>
        <dbReference type="EMBL" id="KAF4615123.1"/>
    </source>
</evidence>
<feature type="region of interest" description="Disordered" evidence="1">
    <location>
        <begin position="82"/>
        <end position="119"/>
    </location>
</feature>
<gene>
    <name evidence="3" type="ORF">D9613_002775</name>
</gene>
<dbReference type="AlphaFoldDB" id="A0A8H4QQK9"/>
<dbReference type="SUPFAM" id="SSF54427">
    <property type="entry name" value="NTF2-like"/>
    <property type="match status" value="1"/>
</dbReference>
<dbReference type="PANTHER" id="PTHR34213:SF2">
    <property type="entry name" value="NUCLEAR TRANSPORT FACTOR 2 (NTF2) FAMILY PROTEIN"/>
    <property type="match status" value="1"/>
</dbReference>
<dbReference type="Proteomes" id="UP000521872">
    <property type="component" value="Unassembled WGS sequence"/>
</dbReference>
<sequence>MVQSGCGKQPLVKVMVYGKALARTATEGRKIMSRLFVDRPPILFVVMIFPVFYSMFYDNLRWITWRYIMLQLSPSGRTCPVNSTVMPEHHHVRSPSHDSQGIHRPHPSSPPPSQKFHPSLLPHSVPTPSLVESVAGGAHYSGVNVEPGSVLKHRRSSTTRPHNVLKHDHKRVLDDLTELYCCRPSVEIFERSWNKDAVFEDPLCICKGYHQYAAQWYAMLKFFSSSEQLSKRVMSSTDSPNRFIYQQTMEYTTRLFNKKKVVESIIIADLDENDKIVRLVDQWHGKDMPTWFGASFLRSLNAKLSPWIFHVPKKAS</sequence>
<organism evidence="3 4">
    <name type="scientific">Agrocybe pediades</name>
    <dbReference type="NCBI Taxonomy" id="84607"/>
    <lineage>
        <taxon>Eukaryota</taxon>
        <taxon>Fungi</taxon>
        <taxon>Dikarya</taxon>
        <taxon>Basidiomycota</taxon>
        <taxon>Agaricomycotina</taxon>
        <taxon>Agaricomycetes</taxon>
        <taxon>Agaricomycetidae</taxon>
        <taxon>Agaricales</taxon>
        <taxon>Agaricineae</taxon>
        <taxon>Strophariaceae</taxon>
        <taxon>Agrocybe</taxon>
    </lineage>
</organism>
<keyword evidence="2" id="KW-0812">Transmembrane</keyword>
<accession>A0A8H4QQK9</accession>
<feature type="transmembrane region" description="Helical" evidence="2">
    <location>
        <begin position="42"/>
        <end position="60"/>
    </location>
</feature>
<protein>
    <submittedName>
        <fullName evidence="3">Uncharacterized protein</fullName>
    </submittedName>
</protein>
<keyword evidence="2" id="KW-0472">Membrane</keyword>
<proteinExistence type="predicted"/>
<evidence type="ECO:0000256" key="2">
    <source>
        <dbReference type="SAM" id="Phobius"/>
    </source>
</evidence>
<reference evidence="3 4" key="1">
    <citation type="submission" date="2019-12" db="EMBL/GenBank/DDBJ databases">
        <authorList>
            <person name="Floudas D."/>
            <person name="Bentzer J."/>
            <person name="Ahren D."/>
            <person name="Johansson T."/>
            <person name="Persson P."/>
            <person name="Tunlid A."/>
        </authorList>
    </citation>
    <scope>NUCLEOTIDE SEQUENCE [LARGE SCALE GENOMIC DNA]</scope>
    <source>
        <strain evidence="3 4">CBS 102.39</strain>
    </source>
</reference>
<dbReference type="EMBL" id="JAACJL010000044">
    <property type="protein sequence ID" value="KAF4615123.1"/>
    <property type="molecule type" value="Genomic_DNA"/>
</dbReference>
<dbReference type="PANTHER" id="PTHR34213">
    <property type="entry name" value="NUCLEAR TRANSPORT FACTOR 2 (NTF2) FAMILY PROTEIN"/>
    <property type="match status" value="1"/>
</dbReference>
<comment type="caution">
    <text evidence="3">The sequence shown here is derived from an EMBL/GenBank/DDBJ whole genome shotgun (WGS) entry which is preliminary data.</text>
</comment>
<evidence type="ECO:0000313" key="4">
    <source>
        <dbReference type="Proteomes" id="UP000521872"/>
    </source>
</evidence>
<name>A0A8H4QQK9_9AGAR</name>
<dbReference type="InterPro" id="IPR032710">
    <property type="entry name" value="NTF2-like_dom_sf"/>
</dbReference>
<keyword evidence="2" id="KW-1133">Transmembrane helix</keyword>
<evidence type="ECO:0000256" key="1">
    <source>
        <dbReference type="SAM" id="MobiDB-lite"/>
    </source>
</evidence>